<name>A0A427AEM5_ENSVE</name>
<accession>A0A427AEM5</accession>
<evidence type="ECO:0000313" key="1">
    <source>
        <dbReference type="EMBL" id="RRT74679.1"/>
    </source>
</evidence>
<sequence>MATRTRGRRYSEGVRQWVSSWAPKENNKDVSIVRAERKGNHVAGFDRSFLSQRRGSGEFARAVKLPCDPTSKQHINIISRGGQPF</sequence>
<reference evidence="1 2" key="1">
    <citation type="journal article" date="2014" name="Agronomy (Basel)">
        <title>A Draft Genome Sequence for Ensete ventricosum, the Drought-Tolerant Tree Against Hunger.</title>
        <authorList>
            <person name="Harrison J."/>
            <person name="Moore K.A."/>
            <person name="Paszkiewicz K."/>
            <person name="Jones T."/>
            <person name="Grant M."/>
            <person name="Ambacheew D."/>
            <person name="Muzemil S."/>
            <person name="Studholme D.J."/>
        </authorList>
    </citation>
    <scope>NUCLEOTIDE SEQUENCE [LARGE SCALE GENOMIC DNA]</scope>
</reference>
<gene>
    <name evidence="1" type="ORF">B296_00029788</name>
</gene>
<dbReference type="AlphaFoldDB" id="A0A427AEM5"/>
<evidence type="ECO:0000313" key="2">
    <source>
        <dbReference type="Proteomes" id="UP000287651"/>
    </source>
</evidence>
<proteinExistence type="predicted"/>
<organism evidence="1 2">
    <name type="scientific">Ensete ventricosum</name>
    <name type="common">Abyssinian banana</name>
    <name type="synonym">Musa ensete</name>
    <dbReference type="NCBI Taxonomy" id="4639"/>
    <lineage>
        <taxon>Eukaryota</taxon>
        <taxon>Viridiplantae</taxon>
        <taxon>Streptophyta</taxon>
        <taxon>Embryophyta</taxon>
        <taxon>Tracheophyta</taxon>
        <taxon>Spermatophyta</taxon>
        <taxon>Magnoliopsida</taxon>
        <taxon>Liliopsida</taxon>
        <taxon>Zingiberales</taxon>
        <taxon>Musaceae</taxon>
        <taxon>Ensete</taxon>
    </lineage>
</organism>
<dbReference type="Proteomes" id="UP000287651">
    <property type="component" value="Unassembled WGS sequence"/>
</dbReference>
<dbReference type="EMBL" id="AMZH03002707">
    <property type="protein sequence ID" value="RRT74679.1"/>
    <property type="molecule type" value="Genomic_DNA"/>
</dbReference>
<comment type="caution">
    <text evidence="1">The sequence shown here is derived from an EMBL/GenBank/DDBJ whole genome shotgun (WGS) entry which is preliminary data.</text>
</comment>
<protein>
    <submittedName>
        <fullName evidence="1">Uncharacterized protein</fullName>
    </submittedName>
</protein>